<accession>A0ACC2AHW8</accession>
<protein>
    <submittedName>
        <fullName evidence="1">Uncharacterized protein</fullName>
    </submittedName>
</protein>
<comment type="caution">
    <text evidence="1">The sequence shown here is derived from an EMBL/GenBank/DDBJ whole genome shotgun (WGS) entry which is preliminary data.</text>
</comment>
<name>A0ACC2AHW8_DIPCM</name>
<organism evidence="1 2">
    <name type="scientific">Diphasiastrum complanatum</name>
    <name type="common">Issler's clubmoss</name>
    <name type="synonym">Lycopodium complanatum</name>
    <dbReference type="NCBI Taxonomy" id="34168"/>
    <lineage>
        <taxon>Eukaryota</taxon>
        <taxon>Viridiplantae</taxon>
        <taxon>Streptophyta</taxon>
        <taxon>Embryophyta</taxon>
        <taxon>Tracheophyta</taxon>
        <taxon>Lycopodiopsida</taxon>
        <taxon>Lycopodiales</taxon>
        <taxon>Lycopodiaceae</taxon>
        <taxon>Lycopodioideae</taxon>
        <taxon>Diphasiastrum</taxon>
    </lineage>
</organism>
<evidence type="ECO:0000313" key="1">
    <source>
        <dbReference type="EMBL" id="KAJ7517168.1"/>
    </source>
</evidence>
<sequence>MVMAKLQSQVLKRFPILLRSTANHRQCFTSARLGRAYHSPAKSSSTIPFWCPPFSWSSLLAAQTTHSHQTTRGAWLWHSSPLSSIASEAAAPPSQDLTITDSCARRLVEIQEEGPDQKNMMLRLMVEGGGCSGFQYQFLLDDKQNEDDRVFTKDGVKVLVDEVSFSFVKGATIDFSEELIRSSFVLSASRTWLQWIAICYNHEMCKGPFLFSTEFPTIVVIKVVSNPNAASGCGCGASFAAK</sequence>
<gene>
    <name evidence="1" type="ORF">O6H91_21G012800</name>
</gene>
<evidence type="ECO:0000313" key="2">
    <source>
        <dbReference type="Proteomes" id="UP001162992"/>
    </source>
</evidence>
<reference evidence="2" key="1">
    <citation type="journal article" date="2024" name="Proc. Natl. Acad. Sci. U.S.A.">
        <title>Extraordinary preservation of gene collinearity over three hundred million years revealed in homosporous lycophytes.</title>
        <authorList>
            <person name="Li C."/>
            <person name="Wickell D."/>
            <person name="Kuo L.Y."/>
            <person name="Chen X."/>
            <person name="Nie B."/>
            <person name="Liao X."/>
            <person name="Peng D."/>
            <person name="Ji J."/>
            <person name="Jenkins J."/>
            <person name="Williams M."/>
            <person name="Shu S."/>
            <person name="Plott C."/>
            <person name="Barry K."/>
            <person name="Rajasekar S."/>
            <person name="Grimwood J."/>
            <person name="Han X."/>
            <person name="Sun S."/>
            <person name="Hou Z."/>
            <person name="He W."/>
            <person name="Dai G."/>
            <person name="Sun C."/>
            <person name="Schmutz J."/>
            <person name="Leebens-Mack J.H."/>
            <person name="Li F.W."/>
            <person name="Wang L."/>
        </authorList>
    </citation>
    <scope>NUCLEOTIDE SEQUENCE [LARGE SCALE GENOMIC DNA]</scope>
    <source>
        <strain evidence="2">cv. PW_Plant_1</strain>
    </source>
</reference>
<dbReference type="EMBL" id="CM055112">
    <property type="protein sequence ID" value="KAJ7517168.1"/>
    <property type="molecule type" value="Genomic_DNA"/>
</dbReference>
<proteinExistence type="predicted"/>
<keyword evidence="2" id="KW-1185">Reference proteome</keyword>
<dbReference type="Proteomes" id="UP001162992">
    <property type="component" value="Chromosome 21"/>
</dbReference>